<dbReference type="EMBL" id="JAZGQK010000006">
    <property type="protein sequence ID" value="MEE6258179.1"/>
    <property type="molecule type" value="Genomic_DNA"/>
</dbReference>
<dbReference type="Proteomes" id="UP001332243">
    <property type="component" value="Unassembled WGS sequence"/>
</dbReference>
<evidence type="ECO:0000313" key="4">
    <source>
        <dbReference type="Proteomes" id="UP001332243"/>
    </source>
</evidence>
<protein>
    <recommendedName>
        <fullName evidence="5">ATP/GTP-binding protein</fullName>
    </recommendedName>
</protein>
<gene>
    <name evidence="3" type="ORF">V1633_06680</name>
</gene>
<feature type="region of interest" description="Disordered" evidence="1">
    <location>
        <begin position="30"/>
        <end position="74"/>
    </location>
</feature>
<name>A0ABU7RNU3_9ACTN</name>
<keyword evidence="2" id="KW-0732">Signal</keyword>
<reference evidence="3 4" key="1">
    <citation type="submission" date="2024-01" db="EMBL/GenBank/DDBJ databases">
        <title>Genome insights into Plantactinospora sonchi sp. nov.</title>
        <authorList>
            <person name="Wang L."/>
        </authorList>
    </citation>
    <scope>NUCLEOTIDE SEQUENCE [LARGE SCALE GENOMIC DNA]</scope>
    <source>
        <strain evidence="3 4">NEAU-QY2</strain>
    </source>
</reference>
<evidence type="ECO:0008006" key="5">
    <source>
        <dbReference type="Google" id="ProtNLM"/>
    </source>
</evidence>
<proteinExistence type="predicted"/>
<evidence type="ECO:0000256" key="1">
    <source>
        <dbReference type="SAM" id="MobiDB-lite"/>
    </source>
</evidence>
<comment type="caution">
    <text evidence="3">The sequence shown here is derived from an EMBL/GenBank/DDBJ whole genome shotgun (WGS) entry which is preliminary data.</text>
</comment>
<dbReference type="RefSeq" id="WP_331213304.1">
    <property type="nucleotide sequence ID" value="NZ_JAZGQK010000006.1"/>
</dbReference>
<dbReference type="InterPro" id="IPR006311">
    <property type="entry name" value="TAT_signal"/>
</dbReference>
<accession>A0ABU7RNU3</accession>
<evidence type="ECO:0000256" key="2">
    <source>
        <dbReference type="SAM" id="SignalP"/>
    </source>
</evidence>
<dbReference type="PROSITE" id="PS51318">
    <property type="entry name" value="TAT"/>
    <property type="match status" value="1"/>
</dbReference>
<organism evidence="3 4">
    <name type="scientific">Plantactinospora sonchi</name>
    <dbReference type="NCBI Taxonomy" id="1544735"/>
    <lineage>
        <taxon>Bacteria</taxon>
        <taxon>Bacillati</taxon>
        <taxon>Actinomycetota</taxon>
        <taxon>Actinomycetes</taxon>
        <taxon>Micromonosporales</taxon>
        <taxon>Micromonosporaceae</taxon>
        <taxon>Plantactinospora</taxon>
    </lineage>
</organism>
<feature type="signal peptide" evidence="2">
    <location>
        <begin position="1"/>
        <end position="29"/>
    </location>
</feature>
<sequence>MLTRRTFAIGAATVLVLAATLTTGGPAGADPGANCPPGQDNCDVFDNENGNTGGGGSGNGSGNGSGGGGGPRECKKDDGTVVPCFDDLRGWFNSADDCYYKVYGPQQPPETPPGQTAYLKSCGNGGSVNASIVYLDDPPPGFDPPDPEELARDLLGRVLRTPPDIRTAPADAPGLVGVPVWLYDASGWDPVEANDGPIGGVTVWIEASPTRIVWTMGDGERRTCRSAGVAFRADVHDPRRPPGGACSYEYGQPSSGVDGGKYRITAIKHYTVRWGSNIGGEGDPIEAESPISQTTIQIDELQVVTR</sequence>
<feature type="compositionally biased region" description="Gly residues" evidence="1">
    <location>
        <begin position="51"/>
        <end position="71"/>
    </location>
</feature>
<keyword evidence="4" id="KW-1185">Reference proteome</keyword>
<evidence type="ECO:0000313" key="3">
    <source>
        <dbReference type="EMBL" id="MEE6258179.1"/>
    </source>
</evidence>
<feature type="chain" id="PRO_5045884244" description="ATP/GTP-binding protein" evidence="2">
    <location>
        <begin position="30"/>
        <end position="306"/>
    </location>
</feature>